<sequence length="77" mass="8795">MSRTDITKRYVTVPQATEMFSISKQTLYRLRKEGGVRMLKAGRRTLVEVASVEEHLHRNPVGRVVDPDVRHRGVAAH</sequence>
<organism evidence="2 3">
    <name type="scientific">Roseomonas alba</name>
    <dbReference type="NCBI Taxonomy" id="2846776"/>
    <lineage>
        <taxon>Bacteria</taxon>
        <taxon>Pseudomonadati</taxon>
        <taxon>Pseudomonadota</taxon>
        <taxon>Alphaproteobacteria</taxon>
        <taxon>Acetobacterales</taxon>
        <taxon>Roseomonadaceae</taxon>
        <taxon>Roseomonas</taxon>
    </lineage>
</organism>
<evidence type="ECO:0000259" key="1">
    <source>
        <dbReference type="Pfam" id="PF12728"/>
    </source>
</evidence>
<keyword evidence="3" id="KW-1185">Reference proteome</keyword>
<name>A0ABS7A3P2_9PROT</name>
<feature type="domain" description="Helix-turn-helix" evidence="1">
    <location>
        <begin position="10"/>
        <end position="59"/>
    </location>
</feature>
<dbReference type="Pfam" id="PF12728">
    <property type="entry name" value="HTH_17"/>
    <property type="match status" value="1"/>
</dbReference>
<gene>
    <name evidence="2" type="ORF">KPL78_00895</name>
</gene>
<dbReference type="InterPro" id="IPR041657">
    <property type="entry name" value="HTH_17"/>
</dbReference>
<dbReference type="RefSeq" id="WP_219760758.1">
    <property type="nucleotide sequence ID" value="NZ_JAHYBZ010000001.1"/>
</dbReference>
<evidence type="ECO:0000313" key="2">
    <source>
        <dbReference type="EMBL" id="MBW6396377.1"/>
    </source>
</evidence>
<dbReference type="EMBL" id="JAHYBZ010000001">
    <property type="protein sequence ID" value="MBW6396377.1"/>
    <property type="molecule type" value="Genomic_DNA"/>
</dbReference>
<evidence type="ECO:0000313" key="3">
    <source>
        <dbReference type="Proteomes" id="UP001196565"/>
    </source>
</evidence>
<accession>A0ABS7A3P2</accession>
<reference evidence="2 3" key="1">
    <citation type="submission" date="2021-07" db="EMBL/GenBank/DDBJ databases">
        <authorList>
            <person name="So Y."/>
        </authorList>
    </citation>
    <scope>NUCLEOTIDE SEQUENCE [LARGE SCALE GENOMIC DNA]</scope>
    <source>
        <strain evidence="2 3">HJA6</strain>
    </source>
</reference>
<comment type="caution">
    <text evidence="2">The sequence shown here is derived from an EMBL/GenBank/DDBJ whole genome shotgun (WGS) entry which is preliminary data.</text>
</comment>
<dbReference type="Proteomes" id="UP001196565">
    <property type="component" value="Unassembled WGS sequence"/>
</dbReference>
<proteinExistence type="predicted"/>
<protein>
    <submittedName>
        <fullName evidence="2">Helix-turn-helix domain-containing protein</fullName>
    </submittedName>
</protein>